<reference evidence="2" key="1">
    <citation type="submission" date="2023-06" db="EMBL/GenBank/DDBJ databases">
        <title>Genome-scale phylogeny and comparative genomics of the fungal order Sordariales.</title>
        <authorList>
            <consortium name="Lawrence Berkeley National Laboratory"/>
            <person name="Hensen N."/>
            <person name="Bonometti L."/>
            <person name="Westerberg I."/>
            <person name="Brannstrom I.O."/>
            <person name="Guillou S."/>
            <person name="Cros-Aarteil S."/>
            <person name="Calhoun S."/>
            <person name="Haridas S."/>
            <person name="Kuo A."/>
            <person name="Mondo S."/>
            <person name="Pangilinan J."/>
            <person name="Riley R."/>
            <person name="Labutti K."/>
            <person name="Andreopoulos B."/>
            <person name="Lipzen A."/>
            <person name="Chen C."/>
            <person name="Yanf M."/>
            <person name="Daum C."/>
            <person name="Ng V."/>
            <person name="Clum A."/>
            <person name="Steindorff A."/>
            <person name="Ohm R."/>
            <person name="Martin F."/>
            <person name="Silar P."/>
            <person name="Natvig D."/>
            <person name="Lalanne C."/>
            <person name="Gautier V."/>
            <person name="Ament-Velasquez S.L."/>
            <person name="Kruys A."/>
            <person name="Hutchinson M.I."/>
            <person name="Powell A.J."/>
            <person name="Barry K."/>
            <person name="Miller A.N."/>
            <person name="Grigoriev I.V."/>
            <person name="Debuchy R."/>
            <person name="Gladieux P."/>
            <person name="Thoren M.H."/>
            <person name="Johannesson H."/>
        </authorList>
    </citation>
    <scope>NUCLEOTIDE SEQUENCE</scope>
    <source>
        <strain evidence="2">PSN4</strain>
    </source>
</reference>
<accession>A0AAJ0B5J5</accession>
<feature type="compositionally biased region" description="Basic and acidic residues" evidence="1">
    <location>
        <begin position="120"/>
        <end position="135"/>
    </location>
</feature>
<organism evidence="2 3">
    <name type="scientific">Echria macrotheca</name>
    <dbReference type="NCBI Taxonomy" id="438768"/>
    <lineage>
        <taxon>Eukaryota</taxon>
        <taxon>Fungi</taxon>
        <taxon>Dikarya</taxon>
        <taxon>Ascomycota</taxon>
        <taxon>Pezizomycotina</taxon>
        <taxon>Sordariomycetes</taxon>
        <taxon>Sordariomycetidae</taxon>
        <taxon>Sordariales</taxon>
        <taxon>Schizotheciaceae</taxon>
        <taxon>Echria</taxon>
    </lineage>
</organism>
<dbReference type="AlphaFoldDB" id="A0AAJ0B5J5"/>
<proteinExistence type="predicted"/>
<evidence type="ECO:0000313" key="3">
    <source>
        <dbReference type="Proteomes" id="UP001239445"/>
    </source>
</evidence>
<dbReference type="EMBL" id="MU839840">
    <property type="protein sequence ID" value="KAK1752090.1"/>
    <property type="molecule type" value="Genomic_DNA"/>
</dbReference>
<name>A0AAJ0B5J5_9PEZI</name>
<comment type="caution">
    <text evidence="2">The sequence shown here is derived from an EMBL/GenBank/DDBJ whole genome shotgun (WGS) entry which is preliminary data.</text>
</comment>
<evidence type="ECO:0000313" key="2">
    <source>
        <dbReference type="EMBL" id="KAK1752090.1"/>
    </source>
</evidence>
<gene>
    <name evidence="2" type="ORF">QBC47DRAFT_65341</name>
</gene>
<dbReference type="Proteomes" id="UP001239445">
    <property type="component" value="Unassembled WGS sequence"/>
</dbReference>
<protein>
    <submittedName>
        <fullName evidence="2">Uncharacterized protein</fullName>
    </submittedName>
</protein>
<keyword evidence="3" id="KW-1185">Reference proteome</keyword>
<sequence length="245" mass="27131">MLVRDDDIAHAWLRKVYTRLLSSARTSCSPLVWAGLPLGYHSTAEGTRRGAKGAIDNRHTPPFAEGGWTGGQSISLFVSAEGRLTRLCHGALHGQVDSSRWVLRSKHVARHRRGGSTRGRAGDKQDYHGVRQSRRDRSRPRSLPSVWPPRRVWLAWGLGRGRRAGVHSISSGMYGCRYSSFPNTTLLDLLCRILGFRSDAQVRCDEGMATTTRSSGEPAKDPMSWAHETPLAGICGNAVKNRLRH</sequence>
<evidence type="ECO:0000256" key="1">
    <source>
        <dbReference type="SAM" id="MobiDB-lite"/>
    </source>
</evidence>
<feature type="region of interest" description="Disordered" evidence="1">
    <location>
        <begin position="109"/>
        <end position="144"/>
    </location>
</feature>